<dbReference type="Gene3D" id="3.90.79.10">
    <property type="entry name" value="Nucleoside Triphosphate Pyrophosphohydrolase"/>
    <property type="match status" value="1"/>
</dbReference>
<dbReference type="PANTHER" id="PTHR43046">
    <property type="entry name" value="GDP-MANNOSE MANNOSYL HYDROLASE"/>
    <property type="match status" value="1"/>
</dbReference>
<evidence type="ECO:0000256" key="2">
    <source>
        <dbReference type="ARBA" id="ARBA00022801"/>
    </source>
</evidence>
<dbReference type="SUPFAM" id="SSF55811">
    <property type="entry name" value="Nudix"/>
    <property type="match status" value="1"/>
</dbReference>
<reference evidence="4 5" key="1">
    <citation type="submission" date="2016-05" db="EMBL/GenBank/DDBJ databases">
        <title>Genome sequence of Pseudomonas stutzeri 273 and identification of the exopolysaccharide biosynthesis locus.</title>
        <authorList>
            <person name="Wu S."/>
            <person name="Sun C."/>
        </authorList>
    </citation>
    <scope>NUCLEOTIDE SEQUENCE [LARGE SCALE GENOMIC DNA]</scope>
    <source>
        <strain evidence="4 5">273</strain>
    </source>
</reference>
<dbReference type="PROSITE" id="PS51462">
    <property type="entry name" value="NUDIX"/>
    <property type="match status" value="1"/>
</dbReference>
<dbReference type="InterPro" id="IPR000086">
    <property type="entry name" value="NUDIX_hydrolase_dom"/>
</dbReference>
<dbReference type="InterPro" id="IPR020084">
    <property type="entry name" value="NUDIX_hydrolase_CS"/>
</dbReference>
<proteinExistence type="predicted"/>
<dbReference type="EMBL" id="CP015641">
    <property type="protein sequence ID" value="ANF26507.1"/>
    <property type="molecule type" value="Genomic_DNA"/>
</dbReference>
<name>A0A172WT70_STUST</name>
<dbReference type="Proteomes" id="UP000077787">
    <property type="component" value="Chromosome"/>
</dbReference>
<evidence type="ECO:0000313" key="5">
    <source>
        <dbReference type="Proteomes" id="UP000077787"/>
    </source>
</evidence>
<protein>
    <submittedName>
        <fullName evidence="4">NUDIX hydrolase</fullName>
    </submittedName>
</protein>
<dbReference type="InterPro" id="IPR015797">
    <property type="entry name" value="NUDIX_hydrolase-like_dom_sf"/>
</dbReference>
<evidence type="ECO:0000313" key="4">
    <source>
        <dbReference type="EMBL" id="ANF26507.1"/>
    </source>
</evidence>
<dbReference type="GO" id="GO:0016787">
    <property type="term" value="F:hydrolase activity"/>
    <property type="evidence" value="ECO:0007669"/>
    <property type="project" value="UniProtKB-KW"/>
</dbReference>
<dbReference type="CDD" id="cd04690">
    <property type="entry name" value="NUDIX_Hydrolase"/>
    <property type="match status" value="1"/>
</dbReference>
<dbReference type="RefSeq" id="WP_064481888.1">
    <property type="nucleotide sequence ID" value="NZ_CP015641.1"/>
</dbReference>
<dbReference type="OrthoDB" id="9801098at2"/>
<organism evidence="4 5">
    <name type="scientific">Stutzerimonas stutzeri</name>
    <name type="common">Pseudomonas stutzeri</name>
    <dbReference type="NCBI Taxonomy" id="316"/>
    <lineage>
        <taxon>Bacteria</taxon>
        <taxon>Pseudomonadati</taxon>
        <taxon>Pseudomonadota</taxon>
        <taxon>Gammaproteobacteria</taxon>
        <taxon>Pseudomonadales</taxon>
        <taxon>Pseudomonadaceae</taxon>
        <taxon>Stutzerimonas</taxon>
    </lineage>
</organism>
<evidence type="ECO:0000259" key="3">
    <source>
        <dbReference type="PROSITE" id="PS51462"/>
    </source>
</evidence>
<keyword evidence="2 4" id="KW-0378">Hydrolase</keyword>
<dbReference type="Pfam" id="PF00293">
    <property type="entry name" value="NUDIX"/>
    <property type="match status" value="1"/>
</dbReference>
<accession>A0A172WT70</accession>
<dbReference type="PROSITE" id="PS00893">
    <property type="entry name" value="NUDIX_BOX"/>
    <property type="match status" value="1"/>
</dbReference>
<gene>
    <name evidence="4" type="ORF">PS273GM_15785</name>
</gene>
<dbReference type="PANTHER" id="PTHR43046:SF2">
    <property type="entry name" value="8-OXO-DGTP DIPHOSPHATASE-RELATED"/>
    <property type="match status" value="1"/>
</dbReference>
<evidence type="ECO:0000256" key="1">
    <source>
        <dbReference type="ARBA" id="ARBA00001946"/>
    </source>
</evidence>
<comment type="cofactor">
    <cofactor evidence="1">
        <name>Mg(2+)</name>
        <dbReference type="ChEBI" id="CHEBI:18420"/>
    </cofactor>
</comment>
<dbReference type="AlphaFoldDB" id="A0A172WT70"/>
<feature type="domain" description="Nudix hydrolase" evidence="3">
    <location>
        <begin position="5"/>
        <end position="132"/>
    </location>
</feature>
<sequence length="139" mass="15604">MTLTVLKIATACLLDEAGRVLIVRKRGTHAFMLPGGKIEGEETPRQALERELHEELDLLMEPSKLESLGHFQSRAANEPDHWVEADVFIARLEASVKAQAEIDALDWLEIDAARQGHLAPLLREQVLPALRLRLLADER</sequence>